<evidence type="ECO:0000256" key="6">
    <source>
        <dbReference type="ARBA" id="ARBA00048552"/>
    </source>
</evidence>
<dbReference type="Pfam" id="PF04997">
    <property type="entry name" value="RNA_pol_Rpb1_1"/>
    <property type="match status" value="1"/>
</dbReference>
<feature type="binding site" evidence="7">
    <location>
        <position position="837"/>
    </location>
    <ligand>
        <name>Zn(2+)</name>
        <dbReference type="ChEBI" id="CHEBI:29105"/>
        <label>2</label>
    </ligand>
</feature>
<dbReference type="Gene3D" id="1.10.274.100">
    <property type="entry name" value="RNA polymerase Rpb1, domain 3"/>
    <property type="match status" value="1"/>
</dbReference>
<keyword evidence="4 7" id="KW-0479">Metal-binding</keyword>
<evidence type="ECO:0000256" key="8">
    <source>
        <dbReference type="RuleBase" id="RU004279"/>
    </source>
</evidence>
<dbReference type="GO" id="GO:0008270">
    <property type="term" value="F:zinc ion binding"/>
    <property type="evidence" value="ECO:0007669"/>
    <property type="project" value="UniProtKB-UniRule"/>
</dbReference>
<dbReference type="SUPFAM" id="SSF64484">
    <property type="entry name" value="beta and beta-prime subunits of DNA dependent RNA-polymerase"/>
    <property type="match status" value="1"/>
</dbReference>
<dbReference type="Gene3D" id="1.10.132.30">
    <property type="match status" value="1"/>
</dbReference>
<feature type="binding site" evidence="7">
    <location>
        <position position="927"/>
    </location>
    <ligand>
        <name>Zn(2+)</name>
        <dbReference type="ChEBI" id="CHEBI:29105"/>
        <label>2</label>
    </ligand>
</feature>
<feature type="binding site" evidence="7">
    <location>
        <position position="917"/>
    </location>
    <ligand>
        <name>Zn(2+)</name>
        <dbReference type="ChEBI" id="CHEBI:29105"/>
        <label>2</label>
    </ligand>
</feature>
<dbReference type="InterPro" id="IPR045867">
    <property type="entry name" value="DNA-dir_RpoC_beta_prime"/>
</dbReference>
<evidence type="ECO:0000259" key="10">
    <source>
        <dbReference type="SMART" id="SM00663"/>
    </source>
</evidence>
<feature type="binding site" evidence="7">
    <location>
        <position position="88"/>
    </location>
    <ligand>
        <name>Zn(2+)</name>
        <dbReference type="ChEBI" id="CHEBI:29105"/>
        <label>1</label>
    </ligand>
</feature>
<dbReference type="InterPro" id="IPR007080">
    <property type="entry name" value="RNA_pol_Rpb1_1"/>
</dbReference>
<proteinExistence type="inferred from homology"/>
<sequence length="1428" mass="159962">MIDFRSAREPRGSSFDFIQIRIASPEEIRGPKDAKERERLELQGQRYWWSWGEVTKPETINYRSFKPERDGLFCERIFGPVKDWECHCGKYKRIRYRGVVCDRCGVEVTLSKVRRERMGHIELAVPVAHIWFFKTLPSPMGNLLDLTLRDLERVIYYTSYVVIEPGEQEVEYRELLDEERYLELRQKAKAEGDSAFRADIGAPAVRELLNRLDVDKVADELRKAVATETSQHRKKQMLKRLKIVDAFRNSGDHGDQRNNPAWMILDVIPVIPPDLRPLVPLDGGRFATSDLNDLYRRVINRNNRLQKLILHRAPEVILRNEKRMLQEAVDALFDNGRRSKAIRGRGKRPLKSLSDMLKGKQGRFRQNLLGKRVDYSGRSVIVVGPELRLHQCGLPKTMAVELFKPFIIHKLVDKGIAETVKRAKKIVERESPEVYEILEEIIQDHPVLLNRAPTLHRLGIQAFEPVLVEGKAIRIHPLVCAAFNADFDGDQMAVHVPLSFEAQTEARVLMVSSNNVLKPSDGRPVAEPSQDMVLGCYFLTKAPADFADAVKTSAHLASLAEVEMAAATGRLQHHSPIRFWYQPPAEAGEQRSGWIETTVGRVLFNSILPRVLIAQLGFRNEVMKKRALSELVFESYRRAGLSETVLFLDRLKEFGFRYATMGGVSIGVEDLQIPAEKAELISDATARVERFQKAYSTGQITFGERYNKVIDAWTHANNDIAEAMVRGLSRADGGFNPVFMMFDSGSRGSRDQIRQLAGMRGLMAKPQKKLTGGIGEVIESPIKSNFREGLTVLEYFISTHGARKGLADTALKTADAGYLTRRLVDVAQDVTVTEEDCGTILGLEMSALKEGEDIIEPLRERIVGHVAADDVYDPHELDEHGDPKLLVAAGGLIDEESAAAIEDSGIEAVRIRSVLTCEARRGICRMCYGRNLATMEMVDAGEAVGILAAQSIGEPGTQLTLRTFHIGGTAARIAEQTSRKTKLEGAIKFGERLQFVELPDGSNIVTGYDGELVLRDPDGNVRSRFQVPLGATLAVKNGQPVKRDDLLFTWDPYTTPIISDVQGKIRFVDIVDDETIREELDELTGLRQRVIVEDREKRLHPHIEIVQKKGDRERKVRDYVIPEGAQLTVEDDDDVHAGQILAKISREAYKTRDITGGLPRVAELFEARRPKDPATISEIDGVVKFGEIKRGKREIFVQPEQGEPQLYEVQASKHLRVHEGDRVRAGDRLTEGPVNPHDILRIKGPRAVQEYLVNEIQEVYRLQGVKINDKHIGVIVRQMLQKVRVVDPGDTDFLEGEAVDRLTFREKNDRVVKKGGKPATSEPLLLGITKASLTTQSFISAASFQETTRVLTDAAIKGSKDDLLGLKENIIIGHLIPAGTGIYRYSEIEVTPPEGFVPPPPPPEETPGAPTPFIAQGAVAEAEEVEAE</sequence>
<dbReference type="GO" id="GO:0003899">
    <property type="term" value="F:DNA-directed RNA polymerase activity"/>
    <property type="evidence" value="ECO:0007669"/>
    <property type="project" value="UniProtKB-UniRule"/>
</dbReference>
<dbReference type="PANTHER" id="PTHR19376">
    <property type="entry name" value="DNA-DIRECTED RNA POLYMERASE"/>
    <property type="match status" value="1"/>
</dbReference>
<organism evidence="11">
    <name type="scientific">uncultured Gemmatimonadetes bacterium Rifle_16ft_4_minimus_1650</name>
    <dbReference type="NCBI Taxonomy" id="1665094"/>
    <lineage>
        <taxon>Bacteria</taxon>
        <taxon>Pseudomonadati</taxon>
        <taxon>Gemmatimonadota</taxon>
        <taxon>environmental samples</taxon>
    </lineage>
</organism>
<dbReference type="CDD" id="cd02655">
    <property type="entry name" value="RNAP_beta'_C"/>
    <property type="match status" value="1"/>
</dbReference>
<dbReference type="Pfam" id="PF05000">
    <property type="entry name" value="RNA_pol_Rpb1_4"/>
    <property type="match status" value="1"/>
</dbReference>
<dbReference type="InterPro" id="IPR042102">
    <property type="entry name" value="RNA_pol_Rpb1_3_sf"/>
</dbReference>
<keyword evidence="2 7" id="KW-0808">Transferase</keyword>
<dbReference type="NCBIfam" id="TIGR02386">
    <property type="entry name" value="rpoC_TIGR"/>
    <property type="match status" value="1"/>
</dbReference>
<name>A0A0H4T4K3_9BACT</name>
<dbReference type="Pfam" id="PF04983">
    <property type="entry name" value="RNA_pol_Rpb1_3"/>
    <property type="match status" value="1"/>
</dbReference>
<dbReference type="GO" id="GO:0003677">
    <property type="term" value="F:DNA binding"/>
    <property type="evidence" value="ECO:0007669"/>
    <property type="project" value="UniProtKB-UniRule"/>
</dbReference>
<dbReference type="CDD" id="cd01609">
    <property type="entry name" value="RNAP_beta'_N"/>
    <property type="match status" value="1"/>
</dbReference>
<dbReference type="InterPro" id="IPR007083">
    <property type="entry name" value="RNA_pol_Rpb1_4"/>
</dbReference>
<dbReference type="Gene3D" id="1.10.1790.20">
    <property type="match status" value="1"/>
</dbReference>
<evidence type="ECO:0000256" key="3">
    <source>
        <dbReference type="ARBA" id="ARBA00022695"/>
    </source>
</evidence>
<comment type="catalytic activity">
    <reaction evidence="6 7 8">
        <text>RNA(n) + a ribonucleoside 5'-triphosphate = RNA(n+1) + diphosphate</text>
        <dbReference type="Rhea" id="RHEA:21248"/>
        <dbReference type="Rhea" id="RHEA-COMP:14527"/>
        <dbReference type="Rhea" id="RHEA-COMP:17342"/>
        <dbReference type="ChEBI" id="CHEBI:33019"/>
        <dbReference type="ChEBI" id="CHEBI:61557"/>
        <dbReference type="ChEBI" id="CHEBI:140395"/>
        <dbReference type="EC" id="2.7.7.6"/>
    </reaction>
</comment>
<comment type="subunit">
    <text evidence="7">The RNAP catalytic core consists of 2 alpha, 1 beta, 1 beta' and 1 omega subunit. When a sigma factor is associated with the core the holoenzyme is formed, which can initiate transcription.</text>
</comment>
<evidence type="ECO:0000256" key="4">
    <source>
        <dbReference type="ARBA" id="ARBA00022723"/>
    </source>
</evidence>
<keyword evidence="3 7" id="KW-0548">Nucleotidyltransferase</keyword>
<dbReference type="Gene3D" id="1.10.150.390">
    <property type="match status" value="1"/>
</dbReference>
<evidence type="ECO:0000256" key="5">
    <source>
        <dbReference type="ARBA" id="ARBA00023163"/>
    </source>
</evidence>
<feature type="domain" description="RNA polymerase N-terminal" evidence="10">
    <location>
        <begin position="261"/>
        <end position="540"/>
    </location>
</feature>
<dbReference type="InterPro" id="IPR006592">
    <property type="entry name" value="RNA_pol_N"/>
</dbReference>
<dbReference type="GO" id="GO:0000428">
    <property type="term" value="C:DNA-directed RNA polymerase complex"/>
    <property type="evidence" value="ECO:0007669"/>
    <property type="project" value="UniProtKB-KW"/>
</dbReference>
<dbReference type="InterPro" id="IPR012754">
    <property type="entry name" value="DNA-dir_RpoC_beta_prime_bact"/>
</dbReference>
<evidence type="ECO:0000256" key="1">
    <source>
        <dbReference type="ARBA" id="ARBA00022478"/>
    </source>
</evidence>
<dbReference type="InterPro" id="IPR000722">
    <property type="entry name" value="RNA_pol_asu"/>
</dbReference>
<dbReference type="Pfam" id="PF00623">
    <property type="entry name" value="RNA_pol_Rpb1_2"/>
    <property type="match status" value="2"/>
</dbReference>
<feature type="binding site" evidence="7">
    <location>
        <position position="490"/>
    </location>
    <ligand>
        <name>Mg(2+)</name>
        <dbReference type="ChEBI" id="CHEBI:18420"/>
    </ligand>
</feature>
<dbReference type="InterPro" id="IPR007081">
    <property type="entry name" value="RNA_pol_Rpb1_5"/>
</dbReference>
<dbReference type="InterPro" id="IPR038120">
    <property type="entry name" value="Rpb1_funnel_sf"/>
</dbReference>
<feature type="binding site" evidence="7">
    <location>
        <position position="101"/>
    </location>
    <ligand>
        <name>Zn(2+)</name>
        <dbReference type="ChEBI" id="CHEBI:29105"/>
        <label>1</label>
    </ligand>
</feature>
<dbReference type="GO" id="GO:0006351">
    <property type="term" value="P:DNA-templated transcription"/>
    <property type="evidence" value="ECO:0007669"/>
    <property type="project" value="UniProtKB-UniRule"/>
</dbReference>
<feature type="compositionally biased region" description="Pro residues" evidence="9">
    <location>
        <begin position="1395"/>
        <end position="1405"/>
    </location>
</feature>
<feature type="binding site" evidence="7">
    <location>
        <position position="488"/>
    </location>
    <ligand>
        <name>Mg(2+)</name>
        <dbReference type="ChEBI" id="CHEBI:18420"/>
    </ligand>
</feature>
<reference evidence="11" key="1">
    <citation type="journal article" date="2015" name="ISME J.">
        <title>Aquifer environment selects for microbial species cohorts in sediment and groundwater.</title>
        <authorList>
            <person name="Hug L.A."/>
            <person name="Thomas B.C."/>
            <person name="Brown C.T."/>
            <person name="Frischkorn K.R."/>
            <person name="Williams K.H."/>
            <person name="Tringe S.G."/>
            <person name="Banfield J.F."/>
        </authorList>
    </citation>
    <scope>NUCLEOTIDE SEQUENCE</scope>
</reference>
<dbReference type="SMART" id="SM00663">
    <property type="entry name" value="RPOLA_N"/>
    <property type="match status" value="1"/>
</dbReference>
<feature type="binding site" evidence="7">
    <location>
        <position position="104"/>
    </location>
    <ligand>
        <name>Zn(2+)</name>
        <dbReference type="ChEBI" id="CHEBI:29105"/>
        <label>1</label>
    </ligand>
</feature>
<protein>
    <recommendedName>
        <fullName evidence="7">DNA-directed RNA polymerase subunit beta'</fullName>
        <shortName evidence="7">RNAP subunit beta'</shortName>
        <ecNumber evidence="7">2.7.7.6</ecNumber>
    </recommendedName>
    <alternativeName>
        <fullName evidence="7">RNA polymerase subunit beta'</fullName>
    </alternativeName>
    <alternativeName>
        <fullName evidence="7">Transcriptase subunit beta'</fullName>
    </alternativeName>
</protein>
<dbReference type="InterPro" id="IPR044893">
    <property type="entry name" value="RNA_pol_Rpb1_clamp_domain"/>
</dbReference>
<dbReference type="Gene3D" id="4.10.860.120">
    <property type="entry name" value="RNA polymerase II, clamp domain"/>
    <property type="match status" value="1"/>
</dbReference>
<dbReference type="GO" id="GO:0000287">
    <property type="term" value="F:magnesium ion binding"/>
    <property type="evidence" value="ECO:0007669"/>
    <property type="project" value="UniProtKB-UniRule"/>
</dbReference>
<dbReference type="PANTHER" id="PTHR19376:SF54">
    <property type="entry name" value="DNA-DIRECTED RNA POLYMERASE SUBUNIT BETA"/>
    <property type="match status" value="1"/>
</dbReference>
<accession>A0A0H4T4K3</accession>
<feature type="binding site" evidence="7">
    <location>
        <position position="486"/>
    </location>
    <ligand>
        <name>Mg(2+)</name>
        <dbReference type="ChEBI" id="CHEBI:18420"/>
    </ligand>
</feature>
<keyword evidence="7" id="KW-0460">Magnesium</keyword>
<dbReference type="InterPro" id="IPR007066">
    <property type="entry name" value="RNA_pol_Rpb1_3"/>
</dbReference>
<comment type="cofactor">
    <cofactor evidence="7">
        <name>Mg(2+)</name>
        <dbReference type="ChEBI" id="CHEBI:18420"/>
    </cofactor>
    <text evidence="7">Binds 1 Mg(2+) ion per subunit.</text>
</comment>
<feature type="region of interest" description="Disordered" evidence="9">
    <location>
        <begin position="1393"/>
        <end position="1412"/>
    </location>
</feature>
<dbReference type="Gene3D" id="2.40.40.20">
    <property type="match status" value="1"/>
</dbReference>
<dbReference type="EC" id="2.7.7.6" evidence="7"/>
<dbReference type="EMBL" id="KT006960">
    <property type="protein sequence ID" value="AKQ01322.1"/>
    <property type="molecule type" value="Genomic_DNA"/>
</dbReference>
<evidence type="ECO:0000256" key="7">
    <source>
        <dbReference type="HAMAP-Rule" id="MF_01322"/>
    </source>
</evidence>
<evidence type="ECO:0000256" key="9">
    <source>
        <dbReference type="SAM" id="MobiDB-lite"/>
    </source>
</evidence>
<comment type="cofactor">
    <cofactor evidence="7">
        <name>Zn(2+)</name>
        <dbReference type="ChEBI" id="CHEBI:29105"/>
    </cofactor>
    <text evidence="7">Binds 2 Zn(2+) ions per subunit.</text>
</comment>
<comment type="function">
    <text evidence="7 8">DNA-dependent RNA polymerase catalyzes the transcription of DNA into RNA using the four ribonucleoside triphosphates as substrates.</text>
</comment>
<keyword evidence="1 7" id="KW-0240">DNA-directed RNA polymerase</keyword>
<keyword evidence="5 7" id="KW-0804">Transcription</keyword>
<dbReference type="Pfam" id="PF04998">
    <property type="entry name" value="RNA_pol_Rpb1_5"/>
    <property type="match status" value="1"/>
</dbReference>
<dbReference type="HAMAP" id="MF_01322">
    <property type="entry name" value="RNApol_bact_RpoC"/>
    <property type="match status" value="1"/>
</dbReference>
<comment type="similarity">
    <text evidence="7 8">Belongs to the RNA polymerase beta' chain family.</text>
</comment>
<dbReference type="Gene3D" id="2.40.50.100">
    <property type="match status" value="3"/>
</dbReference>
<feature type="binding site" evidence="7">
    <location>
        <position position="86"/>
    </location>
    <ligand>
        <name>Zn(2+)</name>
        <dbReference type="ChEBI" id="CHEBI:29105"/>
        <label>1</label>
    </ligand>
</feature>
<evidence type="ECO:0000256" key="2">
    <source>
        <dbReference type="ARBA" id="ARBA00022679"/>
    </source>
</evidence>
<keyword evidence="7" id="KW-0862">Zinc</keyword>
<dbReference type="Gene3D" id="1.10.40.90">
    <property type="match status" value="1"/>
</dbReference>
<evidence type="ECO:0000313" key="11">
    <source>
        <dbReference type="EMBL" id="AKQ01322.1"/>
    </source>
</evidence>
<feature type="binding site" evidence="7">
    <location>
        <position position="924"/>
    </location>
    <ligand>
        <name>Zn(2+)</name>
        <dbReference type="ChEBI" id="CHEBI:29105"/>
        <label>2</label>
    </ligand>
</feature>
<gene>
    <name evidence="7 11" type="primary">rpoC</name>
</gene>